<dbReference type="AlphaFoldDB" id="A0A5A7P657"/>
<feature type="compositionally biased region" description="Low complexity" evidence="1">
    <location>
        <begin position="71"/>
        <end position="93"/>
    </location>
</feature>
<feature type="region of interest" description="Disordered" evidence="1">
    <location>
        <begin position="1"/>
        <end position="148"/>
    </location>
</feature>
<comment type="caution">
    <text evidence="2">The sequence shown here is derived from an EMBL/GenBank/DDBJ whole genome shotgun (WGS) entry which is preliminary data.</text>
</comment>
<keyword evidence="2" id="KW-0648">Protein biosynthesis</keyword>
<keyword evidence="3" id="KW-1185">Reference proteome</keyword>
<organism evidence="2 3">
    <name type="scientific">Striga asiatica</name>
    <name type="common">Asiatic witchweed</name>
    <name type="synonym">Buchnera asiatica</name>
    <dbReference type="NCBI Taxonomy" id="4170"/>
    <lineage>
        <taxon>Eukaryota</taxon>
        <taxon>Viridiplantae</taxon>
        <taxon>Streptophyta</taxon>
        <taxon>Embryophyta</taxon>
        <taxon>Tracheophyta</taxon>
        <taxon>Spermatophyta</taxon>
        <taxon>Magnoliopsida</taxon>
        <taxon>eudicotyledons</taxon>
        <taxon>Gunneridae</taxon>
        <taxon>Pentapetalae</taxon>
        <taxon>asterids</taxon>
        <taxon>lamiids</taxon>
        <taxon>Lamiales</taxon>
        <taxon>Orobanchaceae</taxon>
        <taxon>Buchnereae</taxon>
        <taxon>Striga</taxon>
    </lineage>
</organism>
<protein>
    <submittedName>
        <fullName evidence="2">Translation initiation factor IF-2</fullName>
    </submittedName>
</protein>
<dbReference type="EMBL" id="BKCP01002336">
    <property type="protein sequence ID" value="GER28222.1"/>
    <property type="molecule type" value="Genomic_DNA"/>
</dbReference>
<dbReference type="Proteomes" id="UP000325081">
    <property type="component" value="Unassembled WGS sequence"/>
</dbReference>
<accession>A0A5A7P657</accession>
<evidence type="ECO:0000313" key="3">
    <source>
        <dbReference type="Proteomes" id="UP000325081"/>
    </source>
</evidence>
<proteinExistence type="predicted"/>
<feature type="compositionally biased region" description="Low complexity" evidence="1">
    <location>
        <begin position="121"/>
        <end position="148"/>
    </location>
</feature>
<name>A0A5A7P657_STRAF</name>
<feature type="compositionally biased region" description="Polar residues" evidence="1">
    <location>
        <begin position="40"/>
        <end position="52"/>
    </location>
</feature>
<dbReference type="GO" id="GO:0003743">
    <property type="term" value="F:translation initiation factor activity"/>
    <property type="evidence" value="ECO:0007669"/>
    <property type="project" value="UniProtKB-KW"/>
</dbReference>
<evidence type="ECO:0000313" key="2">
    <source>
        <dbReference type="EMBL" id="GER28222.1"/>
    </source>
</evidence>
<sequence length="222" mass="23770">MSNMLGPFAVVQSPDAQPRCPLCGPSPVKPSRMKKPSRRAQPNSTRQPNTRRSPAGVDEEVRAVPAHENPRPSAASFRAQSARARARPSSFQPVPQPNRARPWPNLLQRSPIGVSAPQRASTQPSTSSSSPNASILSPTSSRWSSSMAASSKPVQLGLEAPVHVQDASRRATEISRCCAPLVARTGFLKILGHTASSPYSLPKNAPMHCYLRGQRSATLPAC</sequence>
<keyword evidence="2" id="KW-0396">Initiation factor</keyword>
<reference evidence="3" key="1">
    <citation type="journal article" date="2019" name="Curr. Biol.">
        <title>Genome Sequence of Striga asiatica Provides Insight into the Evolution of Plant Parasitism.</title>
        <authorList>
            <person name="Yoshida S."/>
            <person name="Kim S."/>
            <person name="Wafula E.K."/>
            <person name="Tanskanen J."/>
            <person name="Kim Y.M."/>
            <person name="Honaas L."/>
            <person name="Yang Z."/>
            <person name="Spallek T."/>
            <person name="Conn C.E."/>
            <person name="Ichihashi Y."/>
            <person name="Cheong K."/>
            <person name="Cui S."/>
            <person name="Der J.P."/>
            <person name="Gundlach H."/>
            <person name="Jiao Y."/>
            <person name="Hori C."/>
            <person name="Ishida J.K."/>
            <person name="Kasahara H."/>
            <person name="Kiba T."/>
            <person name="Kim M.S."/>
            <person name="Koo N."/>
            <person name="Laohavisit A."/>
            <person name="Lee Y.H."/>
            <person name="Lumba S."/>
            <person name="McCourt P."/>
            <person name="Mortimer J.C."/>
            <person name="Mutuku J.M."/>
            <person name="Nomura T."/>
            <person name="Sasaki-Sekimoto Y."/>
            <person name="Seto Y."/>
            <person name="Wang Y."/>
            <person name="Wakatake T."/>
            <person name="Sakakibara H."/>
            <person name="Demura T."/>
            <person name="Yamaguchi S."/>
            <person name="Yoneyama K."/>
            <person name="Manabe R.I."/>
            <person name="Nelson D.C."/>
            <person name="Schulman A.H."/>
            <person name="Timko M.P."/>
            <person name="dePamphilis C.W."/>
            <person name="Choi D."/>
            <person name="Shirasu K."/>
        </authorList>
    </citation>
    <scope>NUCLEOTIDE SEQUENCE [LARGE SCALE GENOMIC DNA]</scope>
    <source>
        <strain evidence="3">cv. UVA1</strain>
    </source>
</reference>
<evidence type="ECO:0000256" key="1">
    <source>
        <dbReference type="SAM" id="MobiDB-lite"/>
    </source>
</evidence>
<gene>
    <name evidence="2" type="ORF">STAS_04000</name>
</gene>